<organism evidence="1 2">
    <name type="scientific">Emticicia agri</name>
    <dbReference type="NCBI Taxonomy" id="2492393"/>
    <lineage>
        <taxon>Bacteria</taxon>
        <taxon>Pseudomonadati</taxon>
        <taxon>Bacteroidota</taxon>
        <taxon>Cytophagia</taxon>
        <taxon>Cytophagales</taxon>
        <taxon>Leadbetterellaceae</taxon>
        <taxon>Emticicia</taxon>
    </lineage>
</organism>
<comment type="caution">
    <text evidence="1">The sequence shown here is derived from an EMBL/GenBank/DDBJ whole genome shotgun (WGS) entry which is preliminary data.</text>
</comment>
<evidence type="ECO:0000313" key="2">
    <source>
        <dbReference type="Proteomes" id="UP000293162"/>
    </source>
</evidence>
<dbReference type="AlphaFoldDB" id="A0A4Q5M129"/>
<evidence type="ECO:0008006" key="3">
    <source>
        <dbReference type="Google" id="ProtNLM"/>
    </source>
</evidence>
<dbReference type="Proteomes" id="UP000293162">
    <property type="component" value="Unassembled WGS sequence"/>
</dbReference>
<dbReference type="OrthoDB" id="1114934at2"/>
<gene>
    <name evidence="1" type="ORF">EWM59_10250</name>
</gene>
<name>A0A4Q5M129_9BACT</name>
<dbReference type="RefSeq" id="WP_130020874.1">
    <property type="nucleotide sequence ID" value="NZ_SEWF01000012.1"/>
</dbReference>
<reference evidence="1 2" key="1">
    <citation type="submission" date="2019-02" db="EMBL/GenBank/DDBJ databases">
        <title>Bacterial novel species Emticicia sp. 17J42-9 isolated from soil.</title>
        <authorList>
            <person name="Jung H.-Y."/>
        </authorList>
    </citation>
    <scope>NUCLEOTIDE SEQUENCE [LARGE SCALE GENOMIC DNA]</scope>
    <source>
        <strain evidence="1 2">17J42-9</strain>
    </source>
</reference>
<evidence type="ECO:0000313" key="1">
    <source>
        <dbReference type="EMBL" id="RYU95735.1"/>
    </source>
</evidence>
<sequence>MKKLLTLLLLCVGWQITFSQNQMRFATPLKSTSRQAIVLIERNNINIQGYEGNEIRIEINEPIKPPKQADGLTRVTIKGFEDNTQLGINISQEDTTLLIRDICNCYNGTYTIYLPNKLNLTLYENYPQHGQRWAVKDMTGSFEASSEFGHIYLQNLTGNIKAYSRHGSVNAYLIQASSIYLSCLYGKVFLEVPATVKADLKIKVSEWNDVFTDFQLPVYENKQNILTAALNGGGMPIELKSEHGNIYLRKKK</sequence>
<dbReference type="EMBL" id="SEWF01000012">
    <property type="protein sequence ID" value="RYU95735.1"/>
    <property type="molecule type" value="Genomic_DNA"/>
</dbReference>
<protein>
    <recommendedName>
        <fullName evidence="3">Adhesin domain-containing protein</fullName>
    </recommendedName>
</protein>
<proteinExistence type="predicted"/>
<keyword evidence="2" id="KW-1185">Reference proteome</keyword>
<accession>A0A4Q5M129</accession>